<evidence type="ECO:0000256" key="9">
    <source>
        <dbReference type="SAM" id="Phobius"/>
    </source>
</evidence>
<dbReference type="Pfam" id="PF16317">
    <property type="entry name" value="Glyco_hydro_99"/>
    <property type="match status" value="1"/>
</dbReference>
<organism evidence="10 11">
    <name type="scientific">Bugula neritina</name>
    <name type="common">Brown bryozoan</name>
    <name type="synonym">Sertularia neritina</name>
    <dbReference type="NCBI Taxonomy" id="10212"/>
    <lineage>
        <taxon>Eukaryota</taxon>
        <taxon>Metazoa</taxon>
        <taxon>Spiralia</taxon>
        <taxon>Lophotrochozoa</taxon>
        <taxon>Bryozoa</taxon>
        <taxon>Gymnolaemata</taxon>
        <taxon>Cheilostomatida</taxon>
        <taxon>Flustrina</taxon>
        <taxon>Buguloidea</taxon>
        <taxon>Bugulidae</taxon>
        <taxon>Bugula</taxon>
    </lineage>
</organism>
<proteinExistence type="inferred from homology"/>
<keyword evidence="5" id="KW-0735">Signal-anchor</keyword>
<dbReference type="Gene3D" id="3.20.20.80">
    <property type="entry name" value="Glycosidases"/>
    <property type="match status" value="1"/>
</dbReference>
<protein>
    <submittedName>
        <fullName evidence="10">MANEA</fullName>
    </submittedName>
</protein>
<evidence type="ECO:0000256" key="3">
    <source>
        <dbReference type="ARBA" id="ARBA00022692"/>
    </source>
</evidence>
<dbReference type="Proteomes" id="UP000593567">
    <property type="component" value="Unassembled WGS sequence"/>
</dbReference>
<gene>
    <name evidence="10" type="ORF">EB796_024896</name>
</gene>
<dbReference type="GO" id="GO:0000139">
    <property type="term" value="C:Golgi membrane"/>
    <property type="evidence" value="ECO:0007669"/>
    <property type="project" value="UniProtKB-SubCell"/>
</dbReference>
<dbReference type="EMBL" id="VXIV02003467">
    <property type="protein sequence ID" value="KAF6016787.1"/>
    <property type="molecule type" value="Genomic_DNA"/>
</dbReference>
<keyword evidence="6 9" id="KW-1133">Transmembrane helix</keyword>
<sequence length="463" mass="53843">MVLYFPRRKLRIFLLAFILVVGFLGLIYSNILWKWDDGTENFIGNKHNNKEPVAPNEDAGPKGLHLPVLAISPLPTKSNHVNNDQPDKNSIVQIDEKASVYDPSSWPPANYDVHVFYYSWYGNPEHDQQWHHWNHRYLPHWDEKISRNYPTGRHTPPDDIGANFYPELGAYSSKDPQVIDRHMFEIRKARIGVIAVSWYPNKQADSEGTPPDRLIPLLLDAAAKYDIKLCFHIEPFDERTAYSLREAIKYIIDKYGSHKAFYRRRRKGRDLPLFYMYDSYQVQVKEWKKLFSVLESMTVRNTEYDGIFIGLAVESNHLPQIYNAGFDGLYTYFASNSFVYGSRPSHWNSMSKYCKEREMLFIPSVGPGYIDTEVRPWNNINTKDRDNGRYYRTNFKKALISLPDIISITSFNEWHEGTQIEAAVSHDRGGGKEYIDYGGTGKQSMYMDLTRELIESMPSTLKT</sequence>
<dbReference type="PANTHER" id="PTHR13572:SF4">
    <property type="entry name" value="RE57134P"/>
    <property type="match status" value="1"/>
</dbReference>
<comment type="similarity">
    <text evidence="2">Belongs to the glycosyl hydrolase 99 family.</text>
</comment>
<evidence type="ECO:0000256" key="8">
    <source>
        <dbReference type="ARBA" id="ARBA00023136"/>
    </source>
</evidence>
<keyword evidence="8 9" id="KW-0472">Membrane</keyword>
<dbReference type="GO" id="GO:0004559">
    <property type="term" value="F:alpha-mannosidase activity"/>
    <property type="evidence" value="ECO:0007669"/>
    <property type="project" value="TreeGrafter"/>
</dbReference>
<evidence type="ECO:0000256" key="2">
    <source>
        <dbReference type="ARBA" id="ARBA00009559"/>
    </source>
</evidence>
<accession>A0A7J7IT89</accession>
<keyword evidence="3 9" id="KW-0812">Transmembrane</keyword>
<evidence type="ECO:0000256" key="6">
    <source>
        <dbReference type="ARBA" id="ARBA00022989"/>
    </source>
</evidence>
<evidence type="ECO:0000313" key="11">
    <source>
        <dbReference type="Proteomes" id="UP000593567"/>
    </source>
</evidence>
<evidence type="ECO:0000256" key="7">
    <source>
        <dbReference type="ARBA" id="ARBA00023034"/>
    </source>
</evidence>
<keyword evidence="7" id="KW-0333">Golgi apparatus</keyword>
<keyword evidence="4" id="KW-0378">Hydrolase</keyword>
<evidence type="ECO:0000256" key="4">
    <source>
        <dbReference type="ARBA" id="ARBA00022801"/>
    </source>
</evidence>
<dbReference type="FunFam" id="3.20.20.80:FF:000019">
    <property type="entry name" value="glycoprotein endo-alpha-1,2-mannosidase"/>
    <property type="match status" value="1"/>
</dbReference>
<reference evidence="10" key="1">
    <citation type="submission" date="2020-06" db="EMBL/GenBank/DDBJ databases">
        <title>Draft genome of Bugula neritina, a colonial animal packing powerful symbionts and potential medicines.</title>
        <authorList>
            <person name="Rayko M."/>
        </authorList>
    </citation>
    <scope>NUCLEOTIDE SEQUENCE [LARGE SCALE GENOMIC DNA]</scope>
    <source>
        <strain evidence="10">Kwan_BN1</strain>
    </source>
</reference>
<feature type="transmembrane region" description="Helical" evidence="9">
    <location>
        <begin position="12"/>
        <end position="33"/>
    </location>
</feature>
<dbReference type="CDD" id="cd11574">
    <property type="entry name" value="GH99"/>
    <property type="match status" value="1"/>
</dbReference>
<evidence type="ECO:0000256" key="5">
    <source>
        <dbReference type="ARBA" id="ARBA00022968"/>
    </source>
</evidence>
<dbReference type="InterPro" id="IPR026071">
    <property type="entry name" value="Glyco_Hydrolase_99"/>
</dbReference>
<dbReference type="AlphaFoldDB" id="A0A7J7IT89"/>
<keyword evidence="11" id="KW-1185">Reference proteome</keyword>
<dbReference type="PANTHER" id="PTHR13572">
    <property type="entry name" value="ENDO-ALPHA-1,2-MANNOSIDASE"/>
    <property type="match status" value="1"/>
</dbReference>
<comment type="caution">
    <text evidence="10">The sequence shown here is derived from an EMBL/GenBank/DDBJ whole genome shotgun (WGS) entry which is preliminary data.</text>
</comment>
<evidence type="ECO:0000313" key="10">
    <source>
        <dbReference type="EMBL" id="KAF6016787.1"/>
    </source>
</evidence>
<dbReference type="OrthoDB" id="406152at2759"/>
<name>A0A7J7IT89_BUGNE</name>
<evidence type="ECO:0000256" key="1">
    <source>
        <dbReference type="ARBA" id="ARBA00004323"/>
    </source>
</evidence>
<comment type="subcellular location">
    <subcellularLocation>
        <location evidence="1">Golgi apparatus membrane</location>
        <topology evidence="1">Single-pass type II membrane protein</topology>
    </subcellularLocation>
</comment>